<keyword evidence="2" id="KW-1185">Reference proteome</keyword>
<protein>
    <submittedName>
        <fullName evidence="1">Uncharacterized protein</fullName>
    </submittedName>
</protein>
<sequence>MRRRPVTTTTRRRTVTAVCWGIVGWLVLLLKILCDLGLLPLYHKPPRRRCEQSWGE</sequence>
<name>A0ACB0XK52_MELEN</name>
<gene>
    <name evidence="1" type="ORF">MENTE1834_LOCUS43</name>
</gene>
<organism evidence="1 2">
    <name type="scientific">Meloidogyne enterolobii</name>
    <name type="common">Root-knot nematode worm</name>
    <name type="synonym">Meloidogyne mayaguensis</name>
    <dbReference type="NCBI Taxonomy" id="390850"/>
    <lineage>
        <taxon>Eukaryota</taxon>
        <taxon>Metazoa</taxon>
        <taxon>Ecdysozoa</taxon>
        <taxon>Nematoda</taxon>
        <taxon>Chromadorea</taxon>
        <taxon>Rhabditida</taxon>
        <taxon>Tylenchina</taxon>
        <taxon>Tylenchomorpha</taxon>
        <taxon>Tylenchoidea</taxon>
        <taxon>Meloidogynidae</taxon>
        <taxon>Meloidogyninae</taxon>
        <taxon>Meloidogyne</taxon>
    </lineage>
</organism>
<dbReference type="EMBL" id="CAVMJV010000001">
    <property type="protein sequence ID" value="CAK5005814.1"/>
    <property type="molecule type" value="Genomic_DNA"/>
</dbReference>
<evidence type="ECO:0000313" key="1">
    <source>
        <dbReference type="EMBL" id="CAK5005814.1"/>
    </source>
</evidence>
<accession>A0ACB0XK52</accession>
<evidence type="ECO:0000313" key="2">
    <source>
        <dbReference type="Proteomes" id="UP001497535"/>
    </source>
</evidence>
<proteinExistence type="predicted"/>
<dbReference type="Proteomes" id="UP001497535">
    <property type="component" value="Unassembled WGS sequence"/>
</dbReference>
<comment type="caution">
    <text evidence="1">The sequence shown here is derived from an EMBL/GenBank/DDBJ whole genome shotgun (WGS) entry which is preliminary data.</text>
</comment>
<reference evidence="1" key="1">
    <citation type="submission" date="2023-11" db="EMBL/GenBank/DDBJ databases">
        <authorList>
            <person name="Poullet M."/>
        </authorList>
    </citation>
    <scope>NUCLEOTIDE SEQUENCE</scope>
    <source>
        <strain evidence="1">E1834</strain>
    </source>
</reference>